<dbReference type="Proteomes" id="UP000286576">
    <property type="component" value="Unassembled WGS sequence"/>
</dbReference>
<protein>
    <recommendedName>
        <fullName evidence="4">Glycosyltransferase RgtA/B/C/D-like domain-containing protein</fullName>
    </recommendedName>
</protein>
<dbReference type="EMBL" id="QXFL01000008">
    <property type="protein sequence ID" value="RIV83830.1"/>
    <property type="molecule type" value="Genomic_DNA"/>
</dbReference>
<feature type="transmembrane region" description="Helical" evidence="1">
    <location>
        <begin position="141"/>
        <end position="159"/>
    </location>
</feature>
<accession>A0A418NNT8</accession>
<feature type="transmembrane region" description="Helical" evidence="1">
    <location>
        <begin position="83"/>
        <end position="102"/>
    </location>
</feature>
<keyword evidence="1" id="KW-0812">Transmembrane</keyword>
<name>A0A418NNT8_9SPHN</name>
<reference evidence="2 3" key="1">
    <citation type="submission" date="2018-08" db="EMBL/GenBank/DDBJ databases">
        <title>Erythrobacter zhengii sp.nov., a bacterium isolated from deep-sea sediment.</title>
        <authorList>
            <person name="Fang C."/>
            <person name="Wu Y.-H."/>
            <person name="Sun C."/>
            <person name="Wang H."/>
            <person name="Cheng H."/>
            <person name="Meng F.-X."/>
            <person name="Wang C.-S."/>
            <person name="Xu X.-W."/>
        </authorList>
    </citation>
    <scope>NUCLEOTIDE SEQUENCE [LARGE SCALE GENOMIC DNA]</scope>
    <source>
        <strain evidence="2 3">V18</strain>
    </source>
</reference>
<sequence>MFALGASGVLITLASGTLIAMRATTLLGDEFTYTDMARSIANGLTGQSSITAMIDAVIGPGWFMPAMGIAGAPAFLFSDEPPFWVLRLLPLIFNLALLALLLKAVWLEWGRVHAAALLLFPGMVLGWYVAASGWWPEIPSGLLAMLSLVGCCKIGMHVVRGEPVGWRLLLLFEVALIAALYFRGPVLVLAIGLHAILFVLVLTKLPASGRSLGRLAVGIALFIALLLPWSIAISAKFEKPIPTTTNVPLVLANSFGGPERSCFGPCEPGQDIWPAWEFSQAVTEETGENVLDIQAKMLDHALADLTTSEYLASVRENFGRFLFDPMQRLRAYKDRMYSVPENLREPLIGLISAVTLIVYVPFLLALLLANILPFRHGDKLRMQSILLKAATTCAFIQPFVHKSSARYWTGFAPLMAWAAALLMSAWLQRRAGKTVSTMPGWIDWAQRGYGVVFFACGVLITVGLSA</sequence>
<evidence type="ECO:0000313" key="3">
    <source>
        <dbReference type="Proteomes" id="UP000286576"/>
    </source>
</evidence>
<feature type="transmembrane region" description="Helical" evidence="1">
    <location>
        <begin position="448"/>
        <end position="465"/>
    </location>
</feature>
<feature type="transmembrane region" description="Helical" evidence="1">
    <location>
        <begin position="187"/>
        <end position="203"/>
    </location>
</feature>
<keyword evidence="1" id="KW-0472">Membrane</keyword>
<dbReference type="AlphaFoldDB" id="A0A418NNT8"/>
<evidence type="ECO:0000256" key="1">
    <source>
        <dbReference type="SAM" id="Phobius"/>
    </source>
</evidence>
<keyword evidence="3" id="KW-1185">Reference proteome</keyword>
<comment type="caution">
    <text evidence="2">The sequence shown here is derived from an EMBL/GenBank/DDBJ whole genome shotgun (WGS) entry which is preliminary data.</text>
</comment>
<feature type="transmembrane region" description="Helical" evidence="1">
    <location>
        <begin position="407"/>
        <end position="427"/>
    </location>
</feature>
<keyword evidence="1" id="KW-1133">Transmembrane helix</keyword>
<proteinExistence type="predicted"/>
<feature type="transmembrane region" description="Helical" evidence="1">
    <location>
        <begin position="215"/>
        <end position="235"/>
    </location>
</feature>
<gene>
    <name evidence="2" type="ORF">D2V07_15170</name>
</gene>
<evidence type="ECO:0008006" key="4">
    <source>
        <dbReference type="Google" id="ProtNLM"/>
    </source>
</evidence>
<evidence type="ECO:0000313" key="2">
    <source>
        <dbReference type="EMBL" id="RIV83830.1"/>
    </source>
</evidence>
<organism evidence="2 3">
    <name type="scientific">Aurantiacibacter zhengii</name>
    <dbReference type="NCBI Taxonomy" id="2307003"/>
    <lineage>
        <taxon>Bacteria</taxon>
        <taxon>Pseudomonadati</taxon>
        <taxon>Pseudomonadota</taxon>
        <taxon>Alphaproteobacteria</taxon>
        <taxon>Sphingomonadales</taxon>
        <taxon>Erythrobacteraceae</taxon>
        <taxon>Aurantiacibacter</taxon>
    </lineage>
</organism>
<feature type="transmembrane region" description="Helical" evidence="1">
    <location>
        <begin position="114"/>
        <end position="135"/>
    </location>
</feature>
<feature type="transmembrane region" description="Helical" evidence="1">
    <location>
        <begin position="347"/>
        <end position="372"/>
    </location>
</feature>